<keyword evidence="7" id="KW-0032">Aminotransferase</keyword>
<keyword evidence="4 7" id="KW-0238">DNA-binding</keyword>
<proteinExistence type="inferred from homology"/>
<dbReference type="Proteomes" id="UP000190897">
    <property type="component" value="Unassembled WGS sequence"/>
</dbReference>
<dbReference type="GO" id="GO:0030170">
    <property type="term" value="F:pyridoxal phosphate binding"/>
    <property type="evidence" value="ECO:0007669"/>
    <property type="project" value="InterPro"/>
</dbReference>
<dbReference type="STRING" id="651661.SAMN05660293_03936"/>
<sequence length="497" mass="55752">MLVLSITEANYFPKMKITTDEKDDFLYHQVAERLGQQIENNTLKAGDKLISLRALSREQGISLSTAYKAFIELENKGYVEARPKSGYFVRYKPARRLKKQTFPHFPSERAEIDVDEMIRQVYRTLSGDGMVRLSLAVPPVELIPVAKLNKALMEAVRNSPESCTNYDEIPGNLNLRKQIARYAFNWGGNVTADEIITTHGCMEAVAFCLKAVTEPGDTIAIESPVYFGIFNVIKILGLKVFEVPSDPQEGPDIDFLEKALDSVPIKACLFVTNFSNPTGALMPDNRKKQLVEMLAAREIPMIEDDIYGEMYFGKSRPKTCKSFDKKGLVMLCSSVSKTLAPGYRVGWCIPGKFWDKVISNKITQTVSSATPTHAAIGIFFETGRYDLHMRNLRKALHTQSLRYIQAVTEHFPPDTQISRPQGGYVLWIELNTKINAFELFEAAILQNVSIAPGQIFSTDARFTNYIRISFGAPFTTEIDAGLKRLGALIKSLEDLSE</sequence>
<evidence type="ECO:0000256" key="3">
    <source>
        <dbReference type="ARBA" id="ARBA00023015"/>
    </source>
</evidence>
<dbReference type="PANTHER" id="PTHR46577">
    <property type="entry name" value="HTH-TYPE TRANSCRIPTIONAL REGULATORY PROTEIN GABR"/>
    <property type="match status" value="1"/>
</dbReference>
<keyword evidence="3" id="KW-0805">Transcription regulation</keyword>
<dbReference type="InterPro" id="IPR036390">
    <property type="entry name" value="WH_DNA-bd_sf"/>
</dbReference>
<dbReference type="Gene3D" id="3.90.1150.10">
    <property type="entry name" value="Aspartate Aminotransferase, domain 1"/>
    <property type="match status" value="1"/>
</dbReference>
<dbReference type="InterPro" id="IPR015421">
    <property type="entry name" value="PyrdxlP-dep_Trfase_major"/>
</dbReference>
<dbReference type="PANTHER" id="PTHR46577:SF2">
    <property type="entry name" value="TRANSCRIPTIONAL REGULATORY PROTEIN"/>
    <property type="match status" value="1"/>
</dbReference>
<evidence type="ECO:0000256" key="4">
    <source>
        <dbReference type="ARBA" id="ARBA00023125"/>
    </source>
</evidence>
<dbReference type="Pfam" id="PF00155">
    <property type="entry name" value="Aminotran_1_2"/>
    <property type="match status" value="1"/>
</dbReference>
<dbReference type="GO" id="GO:0008483">
    <property type="term" value="F:transaminase activity"/>
    <property type="evidence" value="ECO:0007669"/>
    <property type="project" value="UniProtKB-KW"/>
</dbReference>
<organism evidence="7 8">
    <name type="scientific">Dyadobacter psychrophilus</name>
    <dbReference type="NCBI Taxonomy" id="651661"/>
    <lineage>
        <taxon>Bacteria</taxon>
        <taxon>Pseudomonadati</taxon>
        <taxon>Bacteroidota</taxon>
        <taxon>Cytophagia</taxon>
        <taxon>Cytophagales</taxon>
        <taxon>Spirosomataceae</taxon>
        <taxon>Dyadobacter</taxon>
    </lineage>
</organism>
<dbReference type="SUPFAM" id="SSF53383">
    <property type="entry name" value="PLP-dependent transferases"/>
    <property type="match status" value="1"/>
</dbReference>
<dbReference type="InterPro" id="IPR004839">
    <property type="entry name" value="Aminotransferase_I/II_large"/>
</dbReference>
<evidence type="ECO:0000313" key="8">
    <source>
        <dbReference type="Proteomes" id="UP000190897"/>
    </source>
</evidence>
<dbReference type="Pfam" id="PF00392">
    <property type="entry name" value="GntR"/>
    <property type="match status" value="1"/>
</dbReference>
<evidence type="ECO:0000256" key="1">
    <source>
        <dbReference type="ARBA" id="ARBA00005384"/>
    </source>
</evidence>
<name>A0A1T5GCK4_9BACT</name>
<dbReference type="Gene3D" id="1.10.10.10">
    <property type="entry name" value="Winged helix-like DNA-binding domain superfamily/Winged helix DNA-binding domain"/>
    <property type="match status" value="1"/>
</dbReference>
<accession>A0A1T5GCK4</accession>
<feature type="domain" description="HTH gntR-type" evidence="6">
    <location>
        <begin position="24"/>
        <end position="92"/>
    </location>
</feature>
<evidence type="ECO:0000259" key="6">
    <source>
        <dbReference type="PROSITE" id="PS50949"/>
    </source>
</evidence>
<dbReference type="InterPro" id="IPR000524">
    <property type="entry name" value="Tscrpt_reg_HTH_GntR"/>
</dbReference>
<dbReference type="CDD" id="cd07377">
    <property type="entry name" value="WHTH_GntR"/>
    <property type="match status" value="1"/>
</dbReference>
<dbReference type="SUPFAM" id="SSF46785">
    <property type="entry name" value="Winged helix' DNA-binding domain"/>
    <property type="match status" value="1"/>
</dbReference>
<dbReference type="InterPro" id="IPR051446">
    <property type="entry name" value="HTH_trans_reg/aminotransferase"/>
</dbReference>
<gene>
    <name evidence="7" type="ORF">SAMN05660293_03936</name>
</gene>
<dbReference type="EMBL" id="FUZA01000005">
    <property type="protein sequence ID" value="SKC06173.1"/>
    <property type="molecule type" value="Genomic_DNA"/>
</dbReference>
<reference evidence="8" key="1">
    <citation type="submission" date="2017-02" db="EMBL/GenBank/DDBJ databases">
        <authorList>
            <person name="Varghese N."/>
            <person name="Submissions S."/>
        </authorList>
    </citation>
    <scope>NUCLEOTIDE SEQUENCE [LARGE SCALE GENOMIC DNA]</scope>
    <source>
        <strain evidence="8">DSM 22270</strain>
    </source>
</reference>
<dbReference type="GO" id="GO:0003677">
    <property type="term" value="F:DNA binding"/>
    <property type="evidence" value="ECO:0007669"/>
    <property type="project" value="UniProtKB-KW"/>
</dbReference>
<keyword evidence="5" id="KW-0804">Transcription</keyword>
<keyword evidence="8" id="KW-1185">Reference proteome</keyword>
<dbReference type="InterPro" id="IPR015424">
    <property type="entry name" value="PyrdxlP-dep_Trfase"/>
</dbReference>
<dbReference type="InterPro" id="IPR036388">
    <property type="entry name" value="WH-like_DNA-bd_sf"/>
</dbReference>
<dbReference type="AlphaFoldDB" id="A0A1T5GCK4"/>
<keyword evidence="7" id="KW-0808">Transferase</keyword>
<protein>
    <submittedName>
        <fullName evidence="7">DNA-binding transcriptional regulator, MocR family, contains an aminotransferase domain</fullName>
    </submittedName>
</protein>
<dbReference type="GO" id="GO:0003700">
    <property type="term" value="F:DNA-binding transcription factor activity"/>
    <property type="evidence" value="ECO:0007669"/>
    <property type="project" value="InterPro"/>
</dbReference>
<dbReference type="PROSITE" id="PS50949">
    <property type="entry name" value="HTH_GNTR"/>
    <property type="match status" value="1"/>
</dbReference>
<keyword evidence="2" id="KW-0663">Pyridoxal phosphate</keyword>
<dbReference type="SMART" id="SM00345">
    <property type="entry name" value="HTH_GNTR"/>
    <property type="match status" value="1"/>
</dbReference>
<evidence type="ECO:0000313" key="7">
    <source>
        <dbReference type="EMBL" id="SKC06173.1"/>
    </source>
</evidence>
<comment type="similarity">
    <text evidence="1">In the C-terminal section; belongs to the class-I pyridoxal-phosphate-dependent aminotransferase family.</text>
</comment>
<dbReference type="InterPro" id="IPR015422">
    <property type="entry name" value="PyrdxlP-dep_Trfase_small"/>
</dbReference>
<evidence type="ECO:0000256" key="2">
    <source>
        <dbReference type="ARBA" id="ARBA00022898"/>
    </source>
</evidence>
<dbReference type="CDD" id="cd00609">
    <property type="entry name" value="AAT_like"/>
    <property type="match status" value="1"/>
</dbReference>
<dbReference type="Gene3D" id="3.40.640.10">
    <property type="entry name" value="Type I PLP-dependent aspartate aminotransferase-like (Major domain)"/>
    <property type="match status" value="1"/>
</dbReference>
<evidence type="ECO:0000256" key="5">
    <source>
        <dbReference type="ARBA" id="ARBA00023163"/>
    </source>
</evidence>